<dbReference type="PROSITE" id="PS51061">
    <property type="entry name" value="R3H"/>
    <property type="match status" value="1"/>
</dbReference>
<organism evidence="3 4">
    <name type="scientific">Symbiochloris irregularis</name>
    <dbReference type="NCBI Taxonomy" id="706552"/>
    <lineage>
        <taxon>Eukaryota</taxon>
        <taxon>Viridiplantae</taxon>
        <taxon>Chlorophyta</taxon>
        <taxon>core chlorophytes</taxon>
        <taxon>Trebouxiophyceae</taxon>
        <taxon>Trebouxiales</taxon>
        <taxon>Trebouxiaceae</taxon>
        <taxon>Symbiochloris</taxon>
    </lineage>
</organism>
<feature type="region of interest" description="Disordered" evidence="1">
    <location>
        <begin position="417"/>
        <end position="439"/>
    </location>
</feature>
<accession>A0AAW1P6G2</accession>
<feature type="region of interest" description="Disordered" evidence="1">
    <location>
        <begin position="467"/>
        <end position="530"/>
    </location>
</feature>
<proteinExistence type="predicted"/>
<feature type="region of interest" description="Disordered" evidence="1">
    <location>
        <begin position="67"/>
        <end position="101"/>
    </location>
</feature>
<feature type="region of interest" description="Disordered" evidence="1">
    <location>
        <begin position="341"/>
        <end position="374"/>
    </location>
</feature>
<feature type="compositionally biased region" description="Basic and acidic residues" evidence="1">
    <location>
        <begin position="23"/>
        <end position="33"/>
    </location>
</feature>
<dbReference type="GO" id="GO:0003676">
    <property type="term" value="F:nucleic acid binding"/>
    <property type="evidence" value="ECO:0007669"/>
    <property type="project" value="UniProtKB-UniRule"/>
</dbReference>
<dbReference type="Proteomes" id="UP001465755">
    <property type="component" value="Unassembled WGS sequence"/>
</dbReference>
<dbReference type="AlphaFoldDB" id="A0AAW1P6G2"/>
<feature type="compositionally biased region" description="Basic residues" evidence="1">
    <location>
        <begin position="1"/>
        <end position="19"/>
    </location>
</feature>
<feature type="domain" description="R3H" evidence="2">
    <location>
        <begin position="251"/>
        <end position="313"/>
    </location>
</feature>
<keyword evidence="4" id="KW-1185">Reference proteome</keyword>
<dbReference type="EMBL" id="JALJOQ010000035">
    <property type="protein sequence ID" value="KAK9806696.1"/>
    <property type="molecule type" value="Genomic_DNA"/>
</dbReference>
<name>A0AAW1P6G2_9CHLO</name>
<dbReference type="InterPro" id="IPR001374">
    <property type="entry name" value="R3H_dom"/>
</dbReference>
<comment type="caution">
    <text evidence="3">The sequence shown here is derived from an EMBL/GenBank/DDBJ whole genome shotgun (WGS) entry which is preliminary data.</text>
</comment>
<sequence>MPGRSRAAKAHKISRKRRACSSESDRRPQRPDRTFQGAPSEAALDNAAATLTIGGVTLHCQGDQVTHFSTSQGRGQRQRRRSAPVKLNQPSPRDESDNDSDEALEDFVNNLMEHEEPGALAAEACLAANISLLRSHVSGMDDDVLYPGLEQANPWDDRLCGASESTSHAYDSDASDMTTGFTSDATARKPAHVLLQELQTQWPVSMPQRAGRRSKPGVRGADGGKLAPGEKARRRHEKVLAKRCARAAKSGLDMGRVSQELHDFVVTHGDLKAFSPMTPYANGSVQKMASLYGLRSSQQGSGRRRFVMVSGTRNMAIPQGPALEQLQDMLTFQKQSVAAMQPSTHCRLSSGPAGHASREPAQVPSSRRHPRQYSQPVGFVSHGVLLDDAGDVMHVLSSNMARTSLADCGAAPMDACAAPQDIPGTSDEPRPPAGHEQGGAQLQQFGEDMAVDDVQTIGLGHAGLGHAQAPESLVDDPAVQPSTAPQGLNDPAGPHLLPGPFTTKKQHRNALKKQEKARALVGQGRGGQNP</sequence>
<evidence type="ECO:0000313" key="4">
    <source>
        <dbReference type="Proteomes" id="UP001465755"/>
    </source>
</evidence>
<dbReference type="SUPFAM" id="SSF82708">
    <property type="entry name" value="R3H domain"/>
    <property type="match status" value="1"/>
</dbReference>
<dbReference type="PANTHER" id="PTHR47423">
    <property type="entry name" value="G-PATCH DOMAIN CONTAINING PROTEIN"/>
    <property type="match status" value="1"/>
</dbReference>
<feature type="region of interest" description="Disordered" evidence="1">
    <location>
        <begin position="1"/>
        <end position="41"/>
    </location>
</feature>
<evidence type="ECO:0000259" key="2">
    <source>
        <dbReference type="PROSITE" id="PS51061"/>
    </source>
</evidence>
<protein>
    <recommendedName>
        <fullName evidence="2">R3H domain-containing protein</fullName>
    </recommendedName>
</protein>
<evidence type="ECO:0000256" key="1">
    <source>
        <dbReference type="SAM" id="MobiDB-lite"/>
    </source>
</evidence>
<dbReference type="PANTHER" id="PTHR47423:SF2">
    <property type="entry name" value="PROTEIN SQS1"/>
    <property type="match status" value="1"/>
</dbReference>
<feature type="region of interest" description="Disordered" evidence="1">
    <location>
        <begin position="207"/>
        <end position="236"/>
    </location>
</feature>
<reference evidence="3 4" key="1">
    <citation type="journal article" date="2024" name="Nat. Commun.">
        <title>Phylogenomics reveals the evolutionary origins of lichenization in chlorophyte algae.</title>
        <authorList>
            <person name="Puginier C."/>
            <person name="Libourel C."/>
            <person name="Otte J."/>
            <person name="Skaloud P."/>
            <person name="Haon M."/>
            <person name="Grisel S."/>
            <person name="Petersen M."/>
            <person name="Berrin J.G."/>
            <person name="Delaux P.M."/>
            <person name="Dal Grande F."/>
            <person name="Keller J."/>
        </authorList>
    </citation>
    <scope>NUCLEOTIDE SEQUENCE [LARGE SCALE GENOMIC DNA]</scope>
    <source>
        <strain evidence="3 4">SAG 2036</strain>
    </source>
</reference>
<dbReference type="InterPro" id="IPR036867">
    <property type="entry name" value="R3H_dom_sf"/>
</dbReference>
<gene>
    <name evidence="3" type="ORF">WJX73_009713</name>
</gene>
<evidence type="ECO:0000313" key="3">
    <source>
        <dbReference type="EMBL" id="KAK9806696.1"/>
    </source>
</evidence>